<gene>
    <name evidence="1" type="ORF">EJ06DRAFT_352384</name>
</gene>
<protein>
    <recommendedName>
        <fullName evidence="3">RWD domain-containing protein</fullName>
    </recommendedName>
</protein>
<accession>A0A6G1HZX6</accession>
<dbReference type="SUPFAM" id="SSF54495">
    <property type="entry name" value="UBC-like"/>
    <property type="match status" value="1"/>
</dbReference>
<dbReference type="InterPro" id="IPR016135">
    <property type="entry name" value="UBQ-conjugating_enzyme/RWD"/>
</dbReference>
<dbReference type="PANTHER" id="PTHR15955:SF8">
    <property type="entry name" value="RWD DOMAIN-CONTAINING PROTEIN 2B-RELATED"/>
    <property type="match status" value="1"/>
</dbReference>
<dbReference type="InterPro" id="IPR017359">
    <property type="entry name" value="Phi-like"/>
</dbReference>
<sequence>MALPHAEHQACADEFADELALLEAMFPEEIVYDSKRSEISYRAEDGTLQLRIPPEYPRAARPEVITASGPAKQDLRDHLLYRIAIMEVGEPVLDAVISAFLDIITAEREAEGQSQETEVSTREPDGRKTVIIWLHHLLATSKRKHALAPEGDAATSVSGVTKPGYPGVMLFSGPAHAVDSHVHALKRLRWQAFQVRHEANQEWKFKHGQSIIEVETISEVVGAVEDEANGKREIILAALRIK</sequence>
<evidence type="ECO:0000313" key="1">
    <source>
        <dbReference type="EMBL" id="KAF2401613.1"/>
    </source>
</evidence>
<evidence type="ECO:0000313" key="2">
    <source>
        <dbReference type="Proteomes" id="UP000799640"/>
    </source>
</evidence>
<proteinExistence type="predicted"/>
<dbReference type="CDD" id="cd11605">
    <property type="entry name" value="RWD_DRWD_ELF-like"/>
    <property type="match status" value="1"/>
</dbReference>
<organism evidence="1 2">
    <name type="scientific">Trichodelitschia bisporula</name>
    <dbReference type="NCBI Taxonomy" id="703511"/>
    <lineage>
        <taxon>Eukaryota</taxon>
        <taxon>Fungi</taxon>
        <taxon>Dikarya</taxon>
        <taxon>Ascomycota</taxon>
        <taxon>Pezizomycotina</taxon>
        <taxon>Dothideomycetes</taxon>
        <taxon>Dothideomycetes incertae sedis</taxon>
        <taxon>Phaeotrichales</taxon>
        <taxon>Phaeotrichaceae</taxon>
        <taxon>Trichodelitschia</taxon>
    </lineage>
</organism>
<evidence type="ECO:0008006" key="3">
    <source>
        <dbReference type="Google" id="ProtNLM"/>
    </source>
</evidence>
<reference evidence="1" key="1">
    <citation type="journal article" date="2020" name="Stud. Mycol.">
        <title>101 Dothideomycetes genomes: a test case for predicting lifestyles and emergence of pathogens.</title>
        <authorList>
            <person name="Haridas S."/>
            <person name="Albert R."/>
            <person name="Binder M."/>
            <person name="Bloem J."/>
            <person name="Labutti K."/>
            <person name="Salamov A."/>
            <person name="Andreopoulos B."/>
            <person name="Baker S."/>
            <person name="Barry K."/>
            <person name="Bills G."/>
            <person name="Bluhm B."/>
            <person name="Cannon C."/>
            <person name="Castanera R."/>
            <person name="Culley D."/>
            <person name="Daum C."/>
            <person name="Ezra D."/>
            <person name="Gonzalez J."/>
            <person name="Henrissat B."/>
            <person name="Kuo A."/>
            <person name="Liang C."/>
            <person name="Lipzen A."/>
            <person name="Lutzoni F."/>
            <person name="Magnuson J."/>
            <person name="Mondo S."/>
            <person name="Nolan M."/>
            <person name="Ohm R."/>
            <person name="Pangilinan J."/>
            <person name="Park H.-J."/>
            <person name="Ramirez L."/>
            <person name="Alfaro M."/>
            <person name="Sun H."/>
            <person name="Tritt A."/>
            <person name="Yoshinaga Y."/>
            <person name="Zwiers L.-H."/>
            <person name="Turgeon B."/>
            <person name="Goodwin S."/>
            <person name="Spatafora J."/>
            <person name="Crous P."/>
            <person name="Grigoriev I."/>
        </authorList>
    </citation>
    <scope>NUCLEOTIDE SEQUENCE</scope>
    <source>
        <strain evidence="1">CBS 262.69</strain>
    </source>
</reference>
<dbReference type="EMBL" id="ML996692">
    <property type="protein sequence ID" value="KAF2401613.1"/>
    <property type="molecule type" value="Genomic_DNA"/>
</dbReference>
<dbReference type="PANTHER" id="PTHR15955">
    <property type="entry name" value="RWD DOMAIN CONTAINING PROTEIN 2"/>
    <property type="match status" value="1"/>
</dbReference>
<dbReference type="OrthoDB" id="432412at2759"/>
<dbReference type="Proteomes" id="UP000799640">
    <property type="component" value="Unassembled WGS sequence"/>
</dbReference>
<dbReference type="AlphaFoldDB" id="A0A6G1HZX6"/>
<keyword evidence="2" id="KW-1185">Reference proteome</keyword>
<dbReference type="InterPro" id="IPR059181">
    <property type="entry name" value="RWDD2A-B_C"/>
</dbReference>
<dbReference type="CDD" id="cd24163">
    <property type="entry name" value="RWDD2_C"/>
    <property type="match status" value="1"/>
</dbReference>
<name>A0A6G1HZX6_9PEZI</name>